<comment type="caution">
    <text evidence="1">The sequence shown here is derived from an EMBL/GenBank/DDBJ whole genome shotgun (WGS) entry which is preliminary data.</text>
</comment>
<gene>
    <name evidence="1" type="ORF">DDE84_01330</name>
</gene>
<organism evidence="1 2">
    <name type="scientific">Bifidobacterium tibiigranuli</name>
    <dbReference type="NCBI Taxonomy" id="2172043"/>
    <lineage>
        <taxon>Bacteria</taxon>
        <taxon>Bacillati</taxon>
        <taxon>Actinomycetota</taxon>
        <taxon>Actinomycetes</taxon>
        <taxon>Bifidobacteriales</taxon>
        <taxon>Bifidobacteriaceae</taxon>
        <taxon>Bifidobacterium</taxon>
    </lineage>
</organism>
<dbReference type="AlphaFoldDB" id="A0A5N6S6Z6"/>
<reference evidence="1 2" key="1">
    <citation type="submission" date="2018-04" db="EMBL/GenBank/DDBJ databases">
        <authorList>
            <person name="Eckel V.P."/>
            <person name="Vogel R.F."/>
        </authorList>
    </citation>
    <scope>NUCLEOTIDE SEQUENCE [LARGE SCALE GENOMIC DNA]</scope>
    <source>
        <strain evidence="2">TMW 2.1764</strain>
    </source>
</reference>
<accession>A0A5N6S6Z6</accession>
<evidence type="ECO:0000313" key="1">
    <source>
        <dbReference type="EMBL" id="KAE8130249.1"/>
    </source>
</evidence>
<protein>
    <submittedName>
        <fullName evidence="1">Uncharacterized protein</fullName>
    </submittedName>
</protein>
<evidence type="ECO:0000313" key="2">
    <source>
        <dbReference type="Proteomes" id="UP000325415"/>
    </source>
</evidence>
<proteinExistence type="predicted"/>
<name>A0A5N6S6Z6_9BIFI</name>
<dbReference type="Proteomes" id="UP000325415">
    <property type="component" value="Unassembled WGS sequence"/>
</dbReference>
<sequence>MEALLSEDGTAVLMVSLGTVPTRKGSKAKPHVALVDADYTLFEFSARSQSYGYLACHVGMKARALIEKRTGDFNDGFYYSVALVF</sequence>
<keyword evidence="2" id="KW-1185">Reference proteome</keyword>
<dbReference type="EMBL" id="QDAG01000001">
    <property type="protein sequence ID" value="KAE8130249.1"/>
    <property type="molecule type" value="Genomic_DNA"/>
</dbReference>